<gene>
    <name evidence="2" type="ORF">S03H2_64308</name>
</gene>
<keyword evidence="1" id="KW-0238">DNA-binding</keyword>
<proteinExistence type="predicted"/>
<feature type="non-terminal residue" evidence="2">
    <location>
        <position position="1"/>
    </location>
</feature>
<dbReference type="GO" id="GO:0006271">
    <property type="term" value="P:DNA strand elongation involved in DNA replication"/>
    <property type="evidence" value="ECO:0007669"/>
    <property type="project" value="TreeGrafter"/>
</dbReference>
<dbReference type="PANTHER" id="PTHR30478:SF0">
    <property type="entry name" value="BETA SLIDING CLAMP"/>
    <property type="match status" value="1"/>
</dbReference>
<sequence length="218" mass="23533">VLLKDGKAIAGNLEVFIFIDLPEADIECLIPHKPVMQLLKYVQGNEMLTIEANKEIAFSWEGGNSSYPLVKSDDYPLSPELATKIEGTMDGNTLIAALTSLSEYCDKGDTRPVLSGVAILPGENLDIAAGDGFRMAYLTIPESFPIEEPLIIPSMAVKILNSLWQHTKPDVALGDSLVGLVMSKRHIDVALVEAKDSKTNLLRVYFSGVTVLLSSSGG</sequence>
<reference evidence="2" key="1">
    <citation type="journal article" date="2014" name="Front. Microbiol.">
        <title>High frequency of phylogenetically diverse reductive dehalogenase-homologous genes in deep subseafloor sedimentary metagenomes.</title>
        <authorList>
            <person name="Kawai M."/>
            <person name="Futagami T."/>
            <person name="Toyoda A."/>
            <person name="Takaki Y."/>
            <person name="Nishi S."/>
            <person name="Hori S."/>
            <person name="Arai W."/>
            <person name="Tsubouchi T."/>
            <person name="Morono Y."/>
            <person name="Uchiyama I."/>
            <person name="Ito T."/>
            <person name="Fujiyama A."/>
            <person name="Inagaki F."/>
            <person name="Takami H."/>
        </authorList>
    </citation>
    <scope>NUCLEOTIDE SEQUENCE</scope>
    <source>
        <strain evidence="2">Expedition CK06-06</strain>
    </source>
</reference>
<protein>
    <submittedName>
        <fullName evidence="2">Uncharacterized protein</fullName>
    </submittedName>
</protein>
<comment type="caution">
    <text evidence="2">The sequence shown here is derived from an EMBL/GenBank/DDBJ whole genome shotgun (WGS) entry which is preliminary data.</text>
</comment>
<dbReference type="EMBL" id="BARU01041758">
    <property type="protein sequence ID" value="GAH77772.1"/>
    <property type="molecule type" value="Genomic_DNA"/>
</dbReference>
<feature type="non-terminal residue" evidence="2">
    <location>
        <position position="218"/>
    </location>
</feature>
<evidence type="ECO:0000256" key="1">
    <source>
        <dbReference type="ARBA" id="ARBA00023125"/>
    </source>
</evidence>
<dbReference type="GO" id="GO:0009360">
    <property type="term" value="C:DNA polymerase III complex"/>
    <property type="evidence" value="ECO:0007669"/>
    <property type="project" value="InterPro"/>
</dbReference>
<organism evidence="2">
    <name type="scientific">marine sediment metagenome</name>
    <dbReference type="NCBI Taxonomy" id="412755"/>
    <lineage>
        <taxon>unclassified sequences</taxon>
        <taxon>metagenomes</taxon>
        <taxon>ecological metagenomes</taxon>
    </lineage>
</organism>
<dbReference type="InterPro" id="IPR001001">
    <property type="entry name" value="DNA_polIII_beta"/>
</dbReference>
<dbReference type="GO" id="GO:0003677">
    <property type="term" value="F:DNA binding"/>
    <property type="evidence" value="ECO:0007669"/>
    <property type="project" value="UniProtKB-KW"/>
</dbReference>
<dbReference type="AlphaFoldDB" id="X1I7T6"/>
<evidence type="ECO:0000313" key="2">
    <source>
        <dbReference type="EMBL" id="GAH77772.1"/>
    </source>
</evidence>
<dbReference type="Gene3D" id="3.10.150.10">
    <property type="entry name" value="DNA Polymerase III, subunit A, domain 2"/>
    <property type="match status" value="1"/>
</dbReference>
<accession>X1I7T6</accession>
<dbReference type="PANTHER" id="PTHR30478">
    <property type="entry name" value="DNA POLYMERASE III SUBUNIT BETA"/>
    <property type="match status" value="1"/>
</dbReference>
<name>X1I7T6_9ZZZZ</name>